<dbReference type="Pfam" id="PF04290">
    <property type="entry name" value="DctQ"/>
    <property type="match status" value="1"/>
</dbReference>
<organism evidence="11">
    <name type="scientific">Desulfococcus multivorans</name>
    <dbReference type="NCBI Taxonomy" id="897"/>
    <lineage>
        <taxon>Bacteria</taxon>
        <taxon>Pseudomonadati</taxon>
        <taxon>Thermodesulfobacteriota</taxon>
        <taxon>Desulfobacteria</taxon>
        <taxon>Desulfobacterales</taxon>
        <taxon>Desulfococcaceae</taxon>
        <taxon>Desulfococcus</taxon>
    </lineage>
</organism>
<dbReference type="GO" id="GO:0022857">
    <property type="term" value="F:transmembrane transporter activity"/>
    <property type="evidence" value="ECO:0007669"/>
    <property type="project" value="TreeGrafter"/>
</dbReference>
<evidence type="ECO:0000256" key="1">
    <source>
        <dbReference type="ARBA" id="ARBA00004429"/>
    </source>
</evidence>
<evidence type="ECO:0000256" key="9">
    <source>
        <dbReference type="SAM" id="Phobius"/>
    </source>
</evidence>
<dbReference type="InterPro" id="IPR007387">
    <property type="entry name" value="TRAP_DctQ"/>
</dbReference>
<evidence type="ECO:0000256" key="4">
    <source>
        <dbReference type="ARBA" id="ARBA00022519"/>
    </source>
</evidence>
<evidence type="ECO:0000256" key="5">
    <source>
        <dbReference type="ARBA" id="ARBA00022692"/>
    </source>
</evidence>
<name>Q2N4X7_DESML</name>
<dbReference type="EMBL" id="CT009609">
    <property type="protein sequence ID" value="CAJ13740.1"/>
    <property type="molecule type" value="Genomic_DNA"/>
</dbReference>
<keyword evidence="4" id="KW-0997">Cell inner membrane</keyword>
<keyword evidence="5 9" id="KW-0812">Transmembrane</keyword>
<evidence type="ECO:0000256" key="7">
    <source>
        <dbReference type="ARBA" id="ARBA00023136"/>
    </source>
</evidence>
<feature type="transmembrane region" description="Helical" evidence="9">
    <location>
        <begin position="51"/>
        <end position="69"/>
    </location>
</feature>
<gene>
    <name evidence="11" type="primary">dctQ</name>
    <name evidence="11" type="ORF">dmi2</name>
</gene>
<keyword evidence="2" id="KW-0813">Transport</keyword>
<sequence length="161" mass="17765">MMNVLETASRRLNRGVEGCLAVMGLTMTSVVAAQVFSRYVLNQSLFWSEELARYLLVWLTFLGASSAYRRGMHPGVDVLYVRMSPGLRKAALIVVHGASMALFGVMIVFGCRFAYFVRLQISPALFLPKWILFAVIPLSGAILMVHALARLAGDVKPRASE</sequence>
<dbReference type="PANTHER" id="PTHR35011">
    <property type="entry name" value="2,3-DIKETO-L-GULONATE TRAP TRANSPORTER SMALL PERMEASE PROTEIN YIAM"/>
    <property type="match status" value="1"/>
</dbReference>
<feature type="transmembrane region" description="Helical" evidence="9">
    <location>
        <begin position="20"/>
        <end position="39"/>
    </location>
</feature>
<dbReference type="InterPro" id="IPR055348">
    <property type="entry name" value="DctQ"/>
</dbReference>
<protein>
    <submittedName>
        <fullName evidence="11">DctQ, TRAP-type C4-dicarboxylate transport system</fullName>
    </submittedName>
</protein>
<feature type="transmembrane region" description="Helical" evidence="9">
    <location>
        <begin position="90"/>
        <end position="115"/>
    </location>
</feature>
<dbReference type="AlphaFoldDB" id="Q2N4X7"/>
<dbReference type="PANTHER" id="PTHR35011:SF2">
    <property type="entry name" value="2,3-DIKETO-L-GULONATE TRAP TRANSPORTER SMALL PERMEASE PROTEIN YIAM"/>
    <property type="match status" value="1"/>
</dbReference>
<evidence type="ECO:0000313" key="11">
    <source>
        <dbReference type="EMBL" id="CAJ13740.1"/>
    </source>
</evidence>
<comment type="subcellular location">
    <subcellularLocation>
        <location evidence="1">Cell inner membrane</location>
        <topology evidence="1">Multi-pass membrane protein</topology>
    </subcellularLocation>
</comment>
<evidence type="ECO:0000256" key="8">
    <source>
        <dbReference type="ARBA" id="ARBA00038436"/>
    </source>
</evidence>
<reference evidence="11" key="1">
    <citation type="journal article" date="2007" name="J. Mol. Microbiol. Biotechnol.">
        <title>Analyses of the vrl gene cluster in Desulfococcus multivorans: homologous to the virulence-associated locus of the ovine footrot pathogen Dichelobacter nodosus strain A198.</title>
        <authorList>
            <person name="Knaust F."/>
            <person name="Kube M."/>
            <person name="Reinhardt R."/>
            <person name="Rabus R."/>
        </authorList>
    </citation>
    <scope>NUCLEOTIDE SEQUENCE</scope>
</reference>
<evidence type="ECO:0000256" key="2">
    <source>
        <dbReference type="ARBA" id="ARBA00022448"/>
    </source>
</evidence>
<evidence type="ECO:0000256" key="3">
    <source>
        <dbReference type="ARBA" id="ARBA00022475"/>
    </source>
</evidence>
<evidence type="ECO:0000259" key="10">
    <source>
        <dbReference type="Pfam" id="PF04290"/>
    </source>
</evidence>
<dbReference type="GO" id="GO:0005886">
    <property type="term" value="C:plasma membrane"/>
    <property type="evidence" value="ECO:0007669"/>
    <property type="project" value="UniProtKB-SubCell"/>
</dbReference>
<feature type="transmembrane region" description="Helical" evidence="9">
    <location>
        <begin position="130"/>
        <end position="149"/>
    </location>
</feature>
<evidence type="ECO:0000256" key="6">
    <source>
        <dbReference type="ARBA" id="ARBA00022989"/>
    </source>
</evidence>
<keyword evidence="7 9" id="KW-0472">Membrane</keyword>
<comment type="similarity">
    <text evidence="8">Belongs to the TRAP transporter small permease family.</text>
</comment>
<accession>Q2N4X7</accession>
<keyword evidence="3" id="KW-1003">Cell membrane</keyword>
<dbReference type="GO" id="GO:0015740">
    <property type="term" value="P:C4-dicarboxylate transport"/>
    <property type="evidence" value="ECO:0007669"/>
    <property type="project" value="TreeGrafter"/>
</dbReference>
<feature type="domain" description="Tripartite ATP-independent periplasmic transporters DctQ component" evidence="10">
    <location>
        <begin position="27"/>
        <end position="155"/>
    </location>
</feature>
<keyword evidence="6 9" id="KW-1133">Transmembrane helix</keyword>
<proteinExistence type="inferred from homology"/>